<feature type="domain" description="G-protein coupled receptors family 1 profile" evidence="11">
    <location>
        <begin position="24"/>
        <end position="389"/>
    </location>
</feature>
<evidence type="ECO:0000313" key="13">
    <source>
        <dbReference type="RefSeq" id="XP_065647475.1"/>
    </source>
</evidence>
<reference evidence="12 13" key="1">
    <citation type="submission" date="2025-05" db="UniProtKB">
        <authorList>
            <consortium name="RefSeq"/>
        </authorList>
    </citation>
    <scope>NUCLEOTIDE SEQUENCE [LARGE SCALE GENOMIC DNA]</scope>
</reference>
<evidence type="ECO:0000313" key="12">
    <source>
        <dbReference type="Proteomes" id="UP001652625"/>
    </source>
</evidence>
<dbReference type="PROSITE" id="PS00237">
    <property type="entry name" value="G_PROTEIN_RECEP_F1_1"/>
    <property type="match status" value="1"/>
</dbReference>
<comment type="subcellular location">
    <subcellularLocation>
        <location evidence="1">Cell membrane</location>
        <topology evidence="1">Multi-pass membrane protein</topology>
    </subcellularLocation>
</comment>
<feature type="transmembrane region" description="Helical" evidence="10">
    <location>
        <begin position="125"/>
        <end position="143"/>
    </location>
</feature>
<dbReference type="InterPro" id="IPR000276">
    <property type="entry name" value="GPCR_Rhodpsn"/>
</dbReference>
<proteinExistence type="inferred from homology"/>
<dbReference type="RefSeq" id="XP_065647476.1">
    <property type="nucleotide sequence ID" value="XM_065791404.1"/>
</dbReference>
<feature type="transmembrane region" description="Helical" evidence="10">
    <location>
        <begin position="163"/>
        <end position="186"/>
    </location>
</feature>
<keyword evidence="3 9" id="KW-0812">Transmembrane</keyword>
<feature type="transmembrane region" description="Helical" evidence="10">
    <location>
        <begin position="373"/>
        <end position="391"/>
    </location>
</feature>
<evidence type="ECO:0000256" key="7">
    <source>
        <dbReference type="ARBA" id="ARBA00023170"/>
    </source>
</evidence>
<evidence type="ECO:0000256" key="10">
    <source>
        <dbReference type="SAM" id="Phobius"/>
    </source>
</evidence>
<evidence type="ECO:0000256" key="5">
    <source>
        <dbReference type="ARBA" id="ARBA00023040"/>
    </source>
</evidence>
<keyword evidence="2" id="KW-1003">Cell membrane</keyword>
<organism evidence="12 14">
    <name type="scientific">Hydra vulgaris</name>
    <name type="common">Hydra</name>
    <name type="synonym">Hydra attenuata</name>
    <dbReference type="NCBI Taxonomy" id="6087"/>
    <lineage>
        <taxon>Eukaryota</taxon>
        <taxon>Metazoa</taxon>
        <taxon>Cnidaria</taxon>
        <taxon>Hydrozoa</taxon>
        <taxon>Hydroidolina</taxon>
        <taxon>Anthoathecata</taxon>
        <taxon>Aplanulata</taxon>
        <taxon>Hydridae</taxon>
        <taxon>Hydra</taxon>
    </lineage>
</organism>
<dbReference type="PRINTS" id="PR00237">
    <property type="entry name" value="GPCRRHODOPSN"/>
</dbReference>
<evidence type="ECO:0000256" key="1">
    <source>
        <dbReference type="ARBA" id="ARBA00004651"/>
    </source>
</evidence>
<dbReference type="Proteomes" id="UP001652625">
    <property type="component" value="Chromosome 02"/>
</dbReference>
<evidence type="ECO:0000256" key="6">
    <source>
        <dbReference type="ARBA" id="ARBA00023136"/>
    </source>
</evidence>
<evidence type="ECO:0000313" key="14">
    <source>
        <dbReference type="RefSeq" id="XP_065647476.1"/>
    </source>
</evidence>
<feature type="transmembrane region" description="Helical" evidence="10">
    <location>
        <begin position="86"/>
        <end position="104"/>
    </location>
</feature>
<feature type="transmembrane region" description="Helical" evidence="10">
    <location>
        <begin position="322"/>
        <end position="353"/>
    </location>
</feature>
<evidence type="ECO:0000256" key="9">
    <source>
        <dbReference type="RuleBase" id="RU000688"/>
    </source>
</evidence>
<dbReference type="RefSeq" id="XP_065647475.1">
    <property type="nucleotide sequence ID" value="XM_065791403.1"/>
</dbReference>
<protein>
    <submittedName>
        <fullName evidence="13 14">Olfactory receptor 1J1</fullName>
    </submittedName>
</protein>
<evidence type="ECO:0000259" key="11">
    <source>
        <dbReference type="PROSITE" id="PS50262"/>
    </source>
</evidence>
<gene>
    <name evidence="13 14" type="primary">LOC105845655</name>
</gene>
<dbReference type="InterPro" id="IPR017452">
    <property type="entry name" value="GPCR_Rhodpsn_7TM"/>
</dbReference>
<evidence type="ECO:0000256" key="4">
    <source>
        <dbReference type="ARBA" id="ARBA00022989"/>
    </source>
</evidence>
<keyword evidence="6 10" id="KW-0472">Membrane</keyword>
<dbReference type="GeneID" id="105845655"/>
<dbReference type="PANTHER" id="PTHR24230">
    <property type="entry name" value="G-PROTEIN COUPLED RECEPTOR"/>
    <property type="match status" value="1"/>
</dbReference>
<feature type="transmembrane region" description="Helical" evidence="10">
    <location>
        <begin position="12"/>
        <end position="33"/>
    </location>
</feature>
<evidence type="ECO:0000256" key="3">
    <source>
        <dbReference type="ARBA" id="ARBA00022692"/>
    </source>
</evidence>
<name>A0ABM4BES9_HYDVU</name>
<evidence type="ECO:0000256" key="8">
    <source>
        <dbReference type="ARBA" id="ARBA00023224"/>
    </source>
</evidence>
<keyword evidence="4 10" id="KW-1133">Transmembrane helix</keyword>
<dbReference type="PROSITE" id="PS50262">
    <property type="entry name" value="G_PROTEIN_RECEP_F1_2"/>
    <property type="match status" value="1"/>
</dbReference>
<keyword evidence="12" id="KW-1185">Reference proteome</keyword>
<evidence type="ECO:0000256" key="2">
    <source>
        <dbReference type="ARBA" id="ARBA00022475"/>
    </source>
</evidence>
<accession>A0ABM4BES9</accession>
<keyword evidence="5 9" id="KW-0297">G-protein coupled receptor</keyword>
<dbReference type="Gene3D" id="1.20.1070.10">
    <property type="entry name" value="Rhodopsin 7-helix transmembrane proteins"/>
    <property type="match status" value="2"/>
</dbReference>
<dbReference type="SUPFAM" id="SSF81321">
    <property type="entry name" value="Family A G protein-coupled receptor-like"/>
    <property type="match status" value="1"/>
</dbReference>
<keyword evidence="8 9" id="KW-0807">Transducer</keyword>
<feature type="transmembrane region" description="Helical" evidence="10">
    <location>
        <begin position="45"/>
        <end position="66"/>
    </location>
</feature>
<keyword evidence="7 9" id="KW-0675">Receptor</keyword>
<comment type="similarity">
    <text evidence="9">Belongs to the G-protein coupled receptor 1 family.</text>
</comment>
<sequence>MLSHWEVIFKSVFYSFFFVCGLIGNILVILFFGFKMKKSAQFRLFVVYLAIADCFYAVVSPIHLIYLLVTNNKWTVGKELCKILSVSGPLTVNVSAWILCLMGYERYRAICHPFARRFTKKMIHISVGLIWIACIGLKMLTFIRTNVTNNECYPHFDGLAEQTINAGVSLLAESILPIIVLSYYLVRVTITMKKRSKLFQTNDDNSICLRKDSCNNSSNSLITHENHSVINDNKISNSKKNNSSNFLQVASSTNNNLLKNDINCFSEIEMNDLNIKPPLKISKKKNTLMLWNFIRRKNPVIKLVITSSASKKNSSNKADREIIIVFFLAVLMFVITTFPFTLNYFIACYLLSYSFSDEQVLKYGPTMEKTSDWLAFLVLSGCLSNVIIYSGKFPDFRYQIYKWANNILVKICSKVDFRKKNNEVLESSL</sequence>
<dbReference type="CDD" id="cd00637">
    <property type="entry name" value="7tm_classA_rhodopsin-like"/>
    <property type="match status" value="1"/>
</dbReference>
<dbReference type="Pfam" id="PF00001">
    <property type="entry name" value="7tm_1"/>
    <property type="match status" value="1"/>
</dbReference>